<dbReference type="PANTHER" id="PTHR47495">
    <property type="entry name" value="ALDEHYDE DEHYDROGENASE"/>
    <property type="match status" value="1"/>
</dbReference>
<accession>A0ABW1AXB4</accession>
<comment type="caution">
    <text evidence="2">The sequence shown here is derived from an EMBL/GenBank/DDBJ whole genome shotgun (WGS) entry which is preliminary data.</text>
</comment>
<dbReference type="SMART" id="SM01008">
    <property type="entry name" value="Ald_Xan_dh_C"/>
    <property type="match status" value="1"/>
</dbReference>
<sequence length="735" mass="77203">MKSQIANASRRDFLKAGAGLTLALVLPGTAAAQAGGPGIAGAAVAEGGFAPNAFVRIGTDDTVTVIAKHLEMGQGVYTGLATLVAEELDADWARVAVEGAPADAKRYNNLFWGPSQGTGGSTAIANSYEQLRQAGAAARAMLVQAAAERWKVPAAEITVKTGVVSHAKSGRKARFGELAEAAAALPVPQQVTLKDPKDFTLIGRHAPRKDSVDKTTGRARFTQDVKLPGMLVAVVAHPPRFGAIVRSVDDKAARAVPGVAEVVVIPNGVAVLAGDYWTAKKGRDALQVEWDDATAYRGSSDAILADYRKLAATPGAVARKDGDAEAALGQAARVIEADYAFPFLAHAAMEPINCVMRVGSDGCEVWNGEQFHTGDQHALAAFFGLQPEQVTLHMLYAGGSFGRRANPKSDYLLETAQIVKAIGGRAPVKLVWSREDDMRGGYYRPAYLHRLRAALDADGKPLAWSQRIVGQSIITGSPFESVMVKNGVDATSVEGAANLPYAIPNLQVDLHTTNGEVKVPVQWWRSVGSTHTGFATEVFLDELAATAGADPVAYRMALLGGHPRHAGVLKLAADKAGWTKPLAAAREKGAKRGRGVAVHESFNSYVAQVVEVTVGADGSFKVDRVVCAVDCGVAVNPDVIRAQMEGGIGYGLAAALSGAITLKDGVVEQSNFHDYTVLRIDQMPRVDVHIVPSAEKPTGVGEPGVPPLAPALVNALHAATGKRIRSLPIGEQLKA</sequence>
<dbReference type="PROSITE" id="PS00430">
    <property type="entry name" value="TONB_DEPENDENT_REC_1"/>
    <property type="match status" value="1"/>
</dbReference>
<dbReference type="InterPro" id="IPR052516">
    <property type="entry name" value="N-heterocyclic_Hydroxylase"/>
</dbReference>
<dbReference type="Gene3D" id="3.30.365.10">
    <property type="entry name" value="Aldehyde oxidase/xanthine dehydrogenase, molybdopterin binding domain"/>
    <property type="match status" value="4"/>
</dbReference>
<dbReference type="Pfam" id="PF02738">
    <property type="entry name" value="MoCoBD_1"/>
    <property type="match status" value="1"/>
</dbReference>
<dbReference type="SUPFAM" id="SSF56003">
    <property type="entry name" value="Molybdenum cofactor-binding domain"/>
    <property type="match status" value="2"/>
</dbReference>
<feature type="domain" description="Aldehyde oxidase/xanthine dehydrogenase a/b hammerhead" evidence="1">
    <location>
        <begin position="216"/>
        <end position="294"/>
    </location>
</feature>
<dbReference type="Pfam" id="PF20256">
    <property type="entry name" value="MoCoBD_2"/>
    <property type="match status" value="2"/>
</dbReference>
<organism evidence="2 3">
    <name type="scientific">Thauera sinica</name>
    <dbReference type="NCBI Taxonomy" id="2665146"/>
    <lineage>
        <taxon>Bacteria</taxon>
        <taxon>Pseudomonadati</taxon>
        <taxon>Pseudomonadota</taxon>
        <taxon>Betaproteobacteria</taxon>
        <taxon>Rhodocyclales</taxon>
        <taxon>Zoogloeaceae</taxon>
        <taxon>Thauera</taxon>
    </lineage>
</organism>
<dbReference type="InterPro" id="IPR008274">
    <property type="entry name" value="AldOxase/xan_DH_MoCoBD1"/>
</dbReference>
<keyword evidence="3" id="KW-1185">Reference proteome</keyword>
<dbReference type="InterPro" id="IPR046867">
    <property type="entry name" value="AldOxase/xan_DH_MoCoBD2"/>
</dbReference>
<dbReference type="InterPro" id="IPR006311">
    <property type="entry name" value="TAT_signal"/>
</dbReference>
<dbReference type="InterPro" id="IPR010916">
    <property type="entry name" value="TonB_box_CS"/>
</dbReference>
<dbReference type="InterPro" id="IPR012368">
    <property type="entry name" value="OxRdtase_Mopterin-bd_su_IorB"/>
</dbReference>
<evidence type="ECO:0000313" key="3">
    <source>
        <dbReference type="Proteomes" id="UP001595974"/>
    </source>
</evidence>
<dbReference type="PROSITE" id="PS51318">
    <property type="entry name" value="TAT"/>
    <property type="match status" value="1"/>
</dbReference>
<dbReference type="Gene3D" id="3.90.1170.50">
    <property type="entry name" value="Aldehyde oxidase/xanthine dehydrogenase, a/b hammerhead"/>
    <property type="match status" value="1"/>
</dbReference>
<protein>
    <submittedName>
        <fullName evidence="2">Molybdopterin cofactor-binding domain-containing protein</fullName>
    </submittedName>
</protein>
<dbReference type="InterPro" id="IPR000674">
    <property type="entry name" value="Ald_Oxase/Xan_DH_a/b"/>
</dbReference>
<dbReference type="PANTHER" id="PTHR47495:SF2">
    <property type="entry name" value="ALDEHYDE DEHYDROGENASE"/>
    <property type="match status" value="1"/>
</dbReference>
<dbReference type="PIRSF" id="PIRSF036389">
    <property type="entry name" value="IOR_B"/>
    <property type="match status" value="1"/>
</dbReference>
<dbReference type="Proteomes" id="UP001595974">
    <property type="component" value="Unassembled WGS sequence"/>
</dbReference>
<proteinExistence type="predicted"/>
<evidence type="ECO:0000313" key="2">
    <source>
        <dbReference type="EMBL" id="MFC5771661.1"/>
    </source>
</evidence>
<dbReference type="InterPro" id="IPR037165">
    <property type="entry name" value="AldOxase/xan_DH_Mopterin-bd_sf"/>
</dbReference>
<evidence type="ECO:0000259" key="1">
    <source>
        <dbReference type="SMART" id="SM01008"/>
    </source>
</evidence>
<dbReference type="EMBL" id="JBHSOG010000098">
    <property type="protein sequence ID" value="MFC5771661.1"/>
    <property type="molecule type" value="Genomic_DNA"/>
</dbReference>
<reference evidence="3" key="1">
    <citation type="journal article" date="2019" name="Int. J. Syst. Evol. Microbiol.">
        <title>The Global Catalogue of Microorganisms (GCM) 10K type strain sequencing project: providing services to taxonomists for standard genome sequencing and annotation.</title>
        <authorList>
            <consortium name="The Broad Institute Genomics Platform"/>
            <consortium name="The Broad Institute Genome Sequencing Center for Infectious Disease"/>
            <person name="Wu L."/>
            <person name="Ma J."/>
        </authorList>
    </citation>
    <scope>NUCLEOTIDE SEQUENCE [LARGE SCALE GENOMIC DNA]</scope>
    <source>
        <strain evidence="3">SHR3</strain>
    </source>
</reference>
<name>A0ABW1AXB4_9RHOO</name>
<gene>
    <name evidence="2" type="ORF">ACFPTN_19970</name>
</gene>
<dbReference type="RefSeq" id="WP_096450893.1">
    <property type="nucleotide sequence ID" value="NZ_JBHSOG010000098.1"/>
</dbReference>